<reference evidence="2 3" key="1">
    <citation type="submission" date="2020-07" db="EMBL/GenBank/DDBJ databases">
        <title>Sequencing the genomes of 1000 actinobacteria strains.</title>
        <authorList>
            <person name="Klenk H.-P."/>
        </authorList>
    </citation>
    <scope>NUCLEOTIDE SEQUENCE [LARGE SCALE GENOMIC DNA]</scope>
    <source>
        <strain evidence="2 3">DSM 103164</strain>
    </source>
</reference>
<dbReference type="InterPro" id="IPR050312">
    <property type="entry name" value="IolE/XylAMocC-like"/>
</dbReference>
<comment type="caution">
    <text evidence="2">The sequence shown here is derived from an EMBL/GenBank/DDBJ whole genome shotgun (WGS) entry which is preliminary data.</text>
</comment>
<dbReference type="GO" id="GO:0050114">
    <property type="term" value="F:myo-inosose-2 dehydratase activity"/>
    <property type="evidence" value="ECO:0007669"/>
    <property type="project" value="UniProtKB-EC"/>
</dbReference>
<dbReference type="Proteomes" id="UP000527616">
    <property type="component" value="Unassembled WGS sequence"/>
</dbReference>
<evidence type="ECO:0000259" key="1">
    <source>
        <dbReference type="Pfam" id="PF01261"/>
    </source>
</evidence>
<proteinExistence type="predicted"/>
<evidence type="ECO:0000313" key="2">
    <source>
        <dbReference type="EMBL" id="NYI72696.1"/>
    </source>
</evidence>
<dbReference type="SUPFAM" id="SSF51658">
    <property type="entry name" value="Xylose isomerase-like"/>
    <property type="match status" value="1"/>
</dbReference>
<dbReference type="EC" id="4.2.1.44" evidence="2"/>
<sequence>MIRLANAPVSYGVFGDLDVDGVVTTAELLDTMARSGYAGSELGPPGFFGDPDGVARVFADAGLTPVGAYVPLHTQDPDALERDLARMEQTFAELERTNPDGLAILADEGSDDLLRRPRKDPAQSLAGDDWARLVRVLSDAATRARDRGLTPSVHPHIATFVELPDEVDRLLDATDLSLTFDIGHLVLAGGDGIALYRRWRERINHVHIKDVHIDVLETARAERRTDFDEWWSGVSTTLGRGDSRLDEFAEALLDTGYDGWVVVEQDRAPLTAADYPAVVADQAANLRWLEDHLGPALARKDR</sequence>
<dbReference type="RefSeq" id="WP_179446315.1">
    <property type="nucleotide sequence ID" value="NZ_JACBZS010000001.1"/>
</dbReference>
<dbReference type="AlphaFoldDB" id="A0A7Z0IMJ9"/>
<dbReference type="PANTHER" id="PTHR12110">
    <property type="entry name" value="HYDROXYPYRUVATE ISOMERASE"/>
    <property type="match status" value="1"/>
</dbReference>
<protein>
    <submittedName>
        <fullName evidence="2">Inosose dehydratase</fullName>
        <ecNumber evidence="2">4.2.1.44</ecNumber>
    </submittedName>
</protein>
<keyword evidence="3" id="KW-1185">Reference proteome</keyword>
<gene>
    <name evidence="2" type="ORF">GGQ54_003256</name>
</gene>
<feature type="domain" description="Xylose isomerase-like TIM barrel" evidence="1">
    <location>
        <begin position="31"/>
        <end position="277"/>
    </location>
</feature>
<accession>A0A7Z0IMJ9</accession>
<dbReference type="PANTHER" id="PTHR12110:SF41">
    <property type="entry name" value="INOSOSE DEHYDRATASE"/>
    <property type="match status" value="1"/>
</dbReference>
<evidence type="ECO:0000313" key="3">
    <source>
        <dbReference type="Proteomes" id="UP000527616"/>
    </source>
</evidence>
<dbReference type="InterPro" id="IPR036237">
    <property type="entry name" value="Xyl_isomerase-like_sf"/>
</dbReference>
<dbReference type="EMBL" id="JACBZS010000001">
    <property type="protein sequence ID" value="NYI72696.1"/>
    <property type="molecule type" value="Genomic_DNA"/>
</dbReference>
<dbReference type="InterPro" id="IPR013022">
    <property type="entry name" value="Xyl_isomerase-like_TIM-brl"/>
</dbReference>
<dbReference type="Pfam" id="PF01261">
    <property type="entry name" value="AP_endonuc_2"/>
    <property type="match status" value="1"/>
</dbReference>
<organism evidence="2 3">
    <name type="scientific">Naumannella cuiyingiana</name>
    <dbReference type="NCBI Taxonomy" id="1347891"/>
    <lineage>
        <taxon>Bacteria</taxon>
        <taxon>Bacillati</taxon>
        <taxon>Actinomycetota</taxon>
        <taxon>Actinomycetes</taxon>
        <taxon>Propionibacteriales</taxon>
        <taxon>Propionibacteriaceae</taxon>
        <taxon>Naumannella</taxon>
    </lineage>
</organism>
<dbReference type="Gene3D" id="3.20.20.150">
    <property type="entry name" value="Divalent-metal-dependent TIM barrel enzymes"/>
    <property type="match status" value="1"/>
</dbReference>
<keyword evidence="2" id="KW-0456">Lyase</keyword>
<name>A0A7Z0IMJ9_9ACTN</name>